<accession>A0A1B1KHE1</accession>
<dbReference type="Proteomes" id="UP000186108">
    <property type="component" value="Plasmid pR1CP1"/>
</dbReference>
<protein>
    <submittedName>
        <fullName evidence="1">Uncharacterized protein</fullName>
    </submittedName>
</protein>
<dbReference type="EMBL" id="CP009112">
    <property type="protein sequence ID" value="ANS32014.1"/>
    <property type="molecule type" value="Genomic_DNA"/>
</dbReference>
<geneLocation type="plasmid" evidence="2">
    <name>pr1cp1</name>
</geneLocation>
<sequence>MAASRSVFAEAVSMEGCRTAQVPMGFDDRTDADNRYRLDRQVGWVRRLATMVHETEPLRGVELVFVG</sequence>
<name>A0A1B1KHE1_RHOOP</name>
<dbReference type="AlphaFoldDB" id="A0A1B1KHE1"/>
<gene>
    <name evidence="1" type="ORF">R1CP_37040</name>
</gene>
<proteinExistence type="predicted"/>
<organism evidence="1 2">
    <name type="scientific">Rhodococcus opacus</name>
    <name type="common">Nocardia opaca</name>
    <dbReference type="NCBI Taxonomy" id="37919"/>
    <lineage>
        <taxon>Bacteria</taxon>
        <taxon>Bacillati</taxon>
        <taxon>Actinomycetota</taxon>
        <taxon>Actinomycetes</taxon>
        <taxon>Mycobacteriales</taxon>
        <taxon>Nocardiaceae</taxon>
        <taxon>Rhodococcus</taxon>
    </lineage>
</organism>
<keyword evidence="1" id="KW-0614">Plasmid</keyword>
<dbReference type="RefSeq" id="WP_155773089.1">
    <property type="nucleotide sequence ID" value="NZ_CP009112.1"/>
</dbReference>
<evidence type="ECO:0000313" key="1">
    <source>
        <dbReference type="EMBL" id="ANS32014.1"/>
    </source>
</evidence>
<evidence type="ECO:0000313" key="2">
    <source>
        <dbReference type="Proteomes" id="UP000186108"/>
    </source>
</evidence>
<reference evidence="1 2" key="1">
    <citation type="submission" date="2014-07" db="EMBL/GenBank/DDBJ databases">
        <authorList>
            <person name="Zhang J.E."/>
            <person name="Yang H."/>
            <person name="Guo J."/>
            <person name="Deng Z."/>
            <person name="Luo H."/>
            <person name="Luo M."/>
            <person name="Zhao B."/>
        </authorList>
    </citation>
    <scope>NUCLEOTIDE SEQUENCE [LARGE SCALE GENOMIC DNA]</scope>
    <source>
        <strain evidence="1 2">1CP</strain>
        <plasmid evidence="2">Plasmid pr1cp1</plasmid>
    </source>
</reference>